<proteinExistence type="inferred from homology"/>
<keyword evidence="4 9" id="KW-0812">Transmembrane</keyword>
<dbReference type="GO" id="GO:0005886">
    <property type="term" value="C:plasma membrane"/>
    <property type="evidence" value="ECO:0007669"/>
    <property type="project" value="UniProtKB-SubCell"/>
</dbReference>
<dbReference type="InterPro" id="IPR010131">
    <property type="entry name" value="MdtP/NodT-like"/>
</dbReference>
<sequence length="504" mass="57390">MFSYDGTLDLLFMKLLVRIFLGCLLFLSGCSNRIPSASGIEIPDAPLIKAVQDVEDLPLFEKTEWVPQEWWTIFNDDQLTDLINRALSNNPSLQSAKAKVYSALYRSDVQRSYLYPNVYNEVDVQREKLSKTSLIPAQASPPPVGVIPPVAVPIPFYFTQYDFNFFLTYDFDLWEKRRNTYRAALGELQASLADRIFTELTVSISLAQSYFQLQTDRYRKELTERLVQIRENNLNLIKNRITHNLDSNLNLYQTEDLLTAARQTLSQRVQSALHDELQVQSYIGGEFDTEIESISIPNKALPKVPLPNVLPLHLIAHRPDIISQLWMLESAGRQIKIAQAGFYPDFNLTTLLGFQTIHFKKLFEARSSVYDFEPAYTLPIFDGGLLTANLRGSEVNYDLAIFEYNQRVINAVQEVLDALVIVKQSYIRLQEARQDADIQRKALDLVKQRIKNNLSSLIDIHLSEETYITALDNEAVALNNTFSAILNLIKALGGGYDICEENAS</sequence>
<evidence type="ECO:0000256" key="4">
    <source>
        <dbReference type="ARBA" id="ARBA00022692"/>
    </source>
</evidence>
<evidence type="ECO:0000256" key="1">
    <source>
        <dbReference type="ARBA" id="ARBA00004370"/>
    </source>
</evidence>
<dbReference type="InterPro" id="IPR003423">
    <property type="entry name" value="OMP_efflux"/>
</dbReference>
<dbReference type="Proteomes" id="UP000031307">
    <property type="component" value="Unassembled WGS sequence"/>
</dbReference>
<dbReference type="SUPFAM" id="SSF56954">
    <property type="entry name" value="Outer membrane efflux proteins (OEP)"/>
    <property type="match status" value="1"/>
</dbReference>
<evidence type="ECO:0000256" key="3">
    <source>
        <dbReference type="ARBA" id="ARBA00022452"/>
    </source>
</evidence>
<keyword evidence="8 9" id="KW-0449">Lipoprotein</keyword>
<comment type="caution">
    <text evidence="10">The sequence shown here is derived from an EMBL/GenBank/DDBJ whole genome shotgun (WGS) entry which is preliminary data.</text>
</comment>
<dbReference type="PANTHER" id="PTHR30203">
    <property type="entry name" value="OUTER MEMBRANE CATION EFFLUX PROTEIN"/>
    <property type="match status" value="1"/>
</dbReference>
<dbReference type="Gene3D" id="1.20.1600.10">
    <property type="entry name" value="Outer membrane efflux proteins (OEP)"/>
    <property type="match status" value="1"/>
</dbReference>
<evidence type="ECO:0000256" key="6">
    <source>
        <dbReference type="ARBA" id="ARBA00023136"/>
    </source>
</evidence>
<keyword evidence="3 9" id="KW-1134">Transmembrane beta strand</keyword>
<evidence type="ECO:0000256" key="9">
    <source>
        <dbReference type="RuleBase" id="RU362097"/>
    </source>
</evidence>
<evidence type="ECO:0000256" key="8">
    <source>
        <dbReference type="ARBA" id="ARBA00023288"/>
    </source>
</evidence>
<evidence type="ECO:0000256" key="5">
    <source>
        <dbReference type="ARBA" id="ARBA00022729"/>
    </source>
</evidence>
<evidence type="ECO:0000313" key="11">
    <source>
        <dbReference type="Proteomes" id="UP000031307"/>
    </source>
</evidence>
<keyword evidence="6 9" id="KW-0472">Membrane</keyword>
<gene>
    <name evidence="10" type="ORF">DB43_HK00320</name>
</gene>
<dbReference type="AlphaFoldDB" id="A0A0C1EJN3"/>
<evidence type="ECO:0000256" key="2">
    <source>
        <dbReference type="ARBA" id="ARBA00007613"/>
    </source>
</evidence>
<accession>A0A0C1EJN3</accession>
<keyword evidence="5" id="KW-0732">Signal</keyword>
<name>A0A0C1EJN3_9BACT</name>
<evidence type="ECO:0000256" key="7">
    <source>
        <dbReference type="ARBA" id="ARBA00023139"/>
    </source>
</evidence>
<keyword evidence="7 9" id="KW-0564">Palmitate</keyword>
<dbReference type="PANTHER" id="PTHR30203:SF20">
    <property type="entry name" value="MULTIDRUG RESISTANCE OUTER MEMBRANE PROTEIN MDTP-RELATED"/>
    <property type="match status" value="1"/>
</dbReference>
<dbReference type="PATRIC" id="fig|83552.4.peg.2121"/>
<dbReference type="NCBIfam" id="TIGR01845">
    <property type="entry name" value="outer_NodT"/>
    <property type="match status" value="1"/>
</dbReference>
<comment type="similarity">
    <text evidence="2 9">Belongs to the outer membrane factor (OMF) (TC 1.B.17) family.</text>
</comment>
<reference evidence="10 11" key="1">
    <citation type="journal article" date="2014" name="Mol. Biol. Evol.">
        <title>Massive expansion of Ubiquitination-related gene families within the Chlamydiae.</title>
        <authorList>
            <person name="Domman D."/>
            <person name="Collingro A."/>
            <person name="Lagkouvardos I."/>
            <person name="Gehre L."/>
            <person name="Weinmaier T."/>
            <person name="Rattei T."/>
            <person name="Subtil A."/>
            <person name="Horn M."/>
        </authorList>
    </citation>
    <scope>NUCLEOTIDE SEQUENCE [LARGE SCALE GENOMIC DNA]</scope>
    <source>
        <strain evidence="10 11">OEW1</strain>
    </source>
</reference>
<comment type="subcellular location">
    <subcellularLocation>
        <location evidence="9">Cell membrane</location>
        <topology evidence="9">Lipid-anchor</topology>
    </subcellularLocation>
    <subcellularLocation>
        <location evidence="1">Membrane</location>
    </subcellularLocation>
</comment>
<evidence type="ECO:0000313" key="10">
    <source>
        <dbReference type="EMBL" id="KIA76759.1"/>
    </source>
</evidence>
<organism evidence="10 11">
    <name type="scientific">Parachlamydia acanthamoebae</name>
    <dbReference type="NCBI Taxonomy" id="83552"/>
    <lineage>
        <taxon>Bacteria</taxon>
        <taxon>Pseudomonadati</taxon>
        <taxon>Chlamydiota</taxon>
        <taxon>Chlamydiia</taxon>
        <taxon>Parachlamydiales</taxon>
        <taxon>Parachlamydiaceae</taxon>
        <taxon>Parachlamydia</taxon>
    </lineage>
</organism>
<dbReference type="GO" id="GO:0015562">
    <property type="term" value="F:efflux transmembrane transporter activity"/>
    <property type="evidence" value="ECO:0007669"/>
    <property type="project" value="InterPro"/>
</dbReference>
<dbReference type="Pfam" id="PF02321">
    <property type="entry name" value="OEP"/>
    <property type="match status" value="2"/>
</dbReference>
<dbReference type="Gene3D" id="2.20.200.10">
    <property type="entry name" value="Outer membrane efflux proteins (OEP)"/>
    <property type="match status" value="1"/>
</dbReference>
<dbReference type="EMBL" id="JSAM01000106">
    <property type="protein sequence ID" value="KIA76759.1"/>
    <property type="molecule type" value="Genomic_DNA"/>
</dbReference>
<evidence type="ECO:0008006" key="12">
    <source>
        <dbReference type="Google" id="ProtNLM"/>
    </source>
</evidence>
<protein>
    <recommendedName>
        <fullName evidence="12">Outer membrane protein OprM</fullName>
    </recommendedName>
</protein>